<dbReference type="PROSITE" id="PS00755">
    <property type="entry name" value="SECY_1"/>
    <property type="match status" value="1"/>
</dbReference>
<evidence type="ECO:0000256" key="7">
    <source>
        <dbReference type="ARBA" id="ARBA00023010"/>
    </source>
</evidence>
<dbReference type="Pfam" id="PF00344">
    <property type="entry name" value="SecY"/>
    <property type="match status" value="1"/>
</dbReference>
<comment type="similarity">
    <text evidence="2 10 11">Belongs to the SecY/SEC61-alpha family.</text>
</comment>
<dbReference type="InterPro" id="IPR026593">
    <property type="entry name" value="SecY"/>
</dbReference>
<evidence type="ECO:0000256" key="11">
    <source>
        <dbReference type="RuleBase" id="RU004349"/>
    </source>
</evidence>
<feature type="transmembrane region" description="Helical" evidence="10">
    <location>
        <begin position="75"/>
        <end position="95"/>
    </location>
</feature>
<comment type="subunit">
    <text evidence="10">Component of the Sec protein translocase complex. Heterotrimer consisting of SecY, SecE and SecG subunits. The heterotrimers can form oligomers, although 1 heterotrimer is thought to be able to translocate proteins. Interacts with the ribosome. Interacts with SecDF, and other proteins may be involved. Interacts with SecA.</text>
</comment>
<evidence type="ECO:0000256" key="1">
    <source>
        <dbReference type="ARBA" id="ARBA00004141"/>
    </source>
</evidence>
<dbReference type="AlphaFoldDB" id="A0A1G9XIZ8"/>
<evidence type="ECO:0000256" key="6">
    <source>
        <dbReference type="ARBA" id="ARBA00022989"/>
    </source>
</evidence>
<feature type="transmembrane region" description="Helical" evidence="10">
    <location>
        <begin position="176"/>
        <end position="194"/>
    </location>
</feature>
<evidence type="ECO:0000256" key="8">
    <source>
        <dbReference type="ARBA" id="ARBA00023136"/>
    </source>
</evidence>
<evidence type="ECO:0000256" key="4">
    <source>
        <dbReference type="ARBA" id="ARBA00022692"/>
    </source>
</evidence>
<feature type="transmembrane region" description="Helical" evidence="10">
    <location>
        <begin position="115"/>
        <end position="132"/>
    </location>
</feature>
<dbReference type="Proteomes" id="UP000199182">
    <property type="component" value="Unassembled WGS sequence"/>
</dbReference>
<proteinExistence type="inferred from homology"/>
<evidence type="ECO:0000256" key="10">
    <source>
        <dbReference type="HAMAP-Rule" id="MF_01465"/>
    </source>
</evidence>
<comment type="function">
    <text evidence="10">The central subunit of the protein translocation channel SecYEG. Consists of two halves formed by TMs 1-5 and 6-10. These two domains form a lateral gate at the front which open onto the bilayer between TMs 2 and 7, and are clamped together by SecE at the back. The channel is closed by both a pore ring composed of hydrophobic SecY resides and a short helix (helix 2A) on the extracellular side of the membrane which forms a plug. The plug probably moves laterally to allow the channel to open. The ring and the pore may move independently.</text>
</comment>
<organism evidence="12 13">
    <name type="scientific">Acetanaerobacterium elongatum</name>
    <dbReference type="NCBI Taxonomy" id="258515"/>
    <lineage>
        <taxon>Bacteria</taxon>
        <taxon>Bacillati</taxon>
        <taxon>Bacillota</taxon>
        <taxon>Clostridia</taxon>
        <taxon>Eubacteriales</taxon>
        <taxon>Oscillospiraceae</taxon>
        <taxon>Acetanaerobacterium</taxon>
    </lineage>
</organism>
<dbReference type="GO" id="GO:0006605">
    <property type="term" value="P:protein targeting"/>
    <property type="evidence" value="ECO:0007669"/>
    <property type="project" value="UniProtKB-UniRule"/>
</dbReference>
<dbReference type="InterPro" id="IPR030659">
    <property type="entry name" value="SecY_CS"/>
</dbReference>
<dbReference type="STRING" id="258515.SAMN05192585_10892"/>
<dbReference type="GO" id="GO:0005886">
    <property type="term" value="C:plasma membrane"/>
    <property type="evidence" value="ECO:0007669"/>
    <property type="project" value="UniProtKB-SubCell"/>
</dbReference>
<dbReference type="Gene3D" id="1.10.3370.10">
    <property type="entry name" value="SecY subunit domain"/>
    <property type="match status" value="1"/>
</dbReference>
<dbReference type="OrthoDB" id="9809248at2"/>
<dbReference type="GO" id="GO:0065002">
    <property type="term" value="P:intracellular protein transmembrane transport"/>
    <property type="evidence" value="ECO:0007669"/>
    <property type="project" value="UniProtKB-UniRule"/>
</dbReference>
<keyword evidence="13" id="KW-1185">Reference proteome</keyword>
<accession>A0A1G9XIZ8</accession>
<keyword evidence="7 10" id="KW-0811">Translocation</keyword>
<dbReference type="PIRSF" id="PIRSF004557">
    <property type="entry name" value="SecY"/>
    <property type="match status" value="1"/>
</dbReference>
<dbReference type="InterPro" id="IPR002208">
    <property type="entry name" value="SecY/SEC61-alpha"/>
</dbReference>
<feature type="transmembrane region" description="Helical" evidence="10">
    <location>
        <begin position="312"/>
        <end position="332"/>
    </location>
</feature>
<sequence>MFETLKNAWKIVDLRKKILFTLFILVIYRLGCAIPVPFIDPSVLQNMMGEDTVFGFLNAVSGGAFEDATVLALGVIPYINAQIIIQLLTIAIPALERLAKEGEDGRKKLNAITRYSTIGLAILQGFGYYLVLKNQKGALLYSTGVSGVLTAVTLVVIFTAGAMLAMWLGDQITDKGIGNGISFLIFANITARLPTEVSKFIKYLQFAQEGQTQYFFYVPLMIVVMVATIVMIIFMNNAERRISVQYAKRVVGRKMYGGQNTHIPIKVNMSGVLPIIFASSFLALPATIRMFVSPAPGSFWDQFFNAFSTRSLVYGIFYFLLIIAFNYFYVAVQYNPIEIANNLRKNNGGIPGIRPGKPTSDFIGRVVSRITFIGALFLGVVATLPIAIGGITNMSVSLTGTSLIIVVGVALETVKTLESQMMMRHYKGFLE</sequence>
<name>A0A1G9XIZ8_9FIRM</name>
<dbReference type="RefSeq" id="WP_092638841.1">
    <property type="nucleotide sequence ID" value="NZ_FNID01000008.1"/>
</dbReference>
<dbReference type="HAMAP" id="MF_01465">
    <property type="entry name" value="SecY"/>
    <property type="match status" value="1"/>
</dbReference>
<evidence type="ECO:0000313" key="13">
    <source>
        <dbReference type="Proteomes" id="UP000199182"/>
    </source>
</evidence>
<evidence type="ECO:0000256" key="9">
    <source>
        <dbReference type="ARBA" id="ARBA00039733"/>
    </source>
</evidence>
<feature type="transmembrane region" description="Helical" evidence="10">
    <location>
        <begin position="138"/>
        <end position="164"/>
    </location>
</feature>
<keyword evidence="6 10" id="KW-1133">Transmembrane helix</keyword>
<evidence type="ECO:0000256" key="3">
    <source>
        <dbReference type="ARBA" id="ARBA00022448"/>
    </source>
</evidence>
<feature type="transmembrane region" description="Helical" evidence="10">
    <location>
        <begin position="394"/>
        <end position="414"/>
    </location>
</feature>
<dbReference type="InterPro" id="IPR023201">
    <property type="entry name" value="SecY_dom_sf"/>
</dbReference>
<keyword evidence="5 10" id="KW-0653">Protein transport</keyword>
<gene>
    <name evidence="10" type="primary">secY</name>
    <name evidence="12" type="ORF">SAMN05192585_10892</name>
</gene>
<dbReference type="GO" id="GO:0043952">
    <property type="term" value="P:protein transport by the Sec complex"/>
    <property type="evidence" value="ECO:0007669"/>
    <property type="project" value="UniProtKB-UniRule"/>
</dbReference>
<keyword evidence="10" id="KW-1003">Cell membrane</keyword>
<feature type="transmembrane region" description="Helical" evidence="10">
    <location>
        <begin position="366"/>
        <end position="388"/>
    </location>
</feature>
<evidence type="ECO:0000256" key="2">
    <source>
        <dbReference type="ARBA" id="ARBA00005751"/>
    </source>
</evidence>
<dbReference type="PRINTS" id="PR00303">
    <property type="entry name" value="SECYTRNLCASE"/>
</dbReference>
<feature type="transmembrane region" description="Helical" evidence="10">
    <location>
        <begin position="272"/>
        <end position="292"/>
    </location>
</feature>
<reference evidence="12 13" key="1">
    <citation type="submission" date="2016-10" db="EMBL/GenBank/DDBJ databases">
        <authorList>
            <person name="de Groot N.N."/>
        </authorList>
    </citation>
    <scope>NUCLEOTIDE SEQUENCE [LARGE SCALE GENOMIC DNA]</scope>
    <source>
        <strain evidence="12 13">CGMCC 1.5012</strain>
    </source>
</reference>
<dbReference type="NCBIfam" id="TIGR00967">
    <property type="entry name" value="3a0501s007"/>
    <property type="match status" value="1"/>
</dbReference>
<evidence type="ECO:0000313" key="12">
    <source>
        <dbReference type="EMBL" id="SDM96717.1"/>
    </source>
</evidence>
<evidence type="ECO:0000256" key="5">
    <source>
        <dbReference type="ARBA" id="ARBA00022927"/>
    </source>
</evidence>
<dbReference type="SUPFAM" id="SSF103491">
    <property type="entry name" value="Preprotein translocase SecY subunit"/>
    <property type="match status" value="1"/>
</dbReference>
<dbReference type="PANTHER" id="PTHR10906">
    <property type="entry name" value="SECY/SEC61-ALPHA FAMILY MEMBER"/>
    <property type="match status" value="1"/>
</dbReference>
<protein>
    <recommendedName>
        <fullName evidence="9 10">Protein translocase subunit SecY</fullName>
    </recommendedName>
</protein>
<dbReference type="EMBL" id="FNID01000008">
    <property type="protein sequence ID" value="SDM96717.1"/>
    <property type="molecule type" value="Genomic_DNA"/>
</dbReference>
<feature type="transmembrane region" description="Helical" evidence="10">
    <location>
        <begin position="214"/>
        <end position="235"/>
    </location>
</feature>
<keyword evidence="4 10" id="KW-0812">Transmembrane</keyword>
<keyword evidence="8 10" id="KW-0472">Membrane</keyword>
<feature type="transmembrane region" description="Helical" evidence="10">
    <location>
        <begin position="18"/>
        <end position="39"/>
    </location>
</feature>
<keyword evidence="3 10" id="KW-0813">Transport</keyword>
<comment type="subcellular location">
    <subcellularLocation>
        <location evidence="10">Cell membrane</location>
        <topology evidence="10">Multi-pass membrane protein</topology>
    </subcellularLocation>
    <subcellularLocation>
        <location evidence="1">Membrane</location>
        <topology evidence="1">Multi-pass membrane protein</topology>
    </subcellularLocation>
</comment>
<dbReference type="FunFam" id="1.10.3370.10:FF:000001">
    <property type="entry name" value="Preprotein translocase subunit SecY"/>
    <property type="match status" value="1"/>
</dbReference>